<dbReference type="Proteomes" id="UP000580517">
    <property type="component" value="Unassembled WGS sequence"/>
</dbReference>
<accession>A0A853F669</accession>
<dbReference type="OrthoDB" id="1026409at2"/>
<evidence type="ECO:0000313" key="1">
    <source>
        <dbReference type="EMBL" id="NYT35338.1"/>
    </source>
</evidence>
<protein>
    <submittedName>
        <fullName evidence="1">Uncharacterized protein</fullName>
    </submittedName>
</protein>
<dbReference type="AlphaFoldDB" id="A0A853F669"/>
<comment type="caution">
    <text evidence="1">The sequence shown here is derived from an EMBL/GenBank/DDBJ whole genome shotgun (WGS) entry which is preliminary data.</text>
</comment>
<reference evidence="1 2" key="1">
    <citation type="submission" date="2020-07" db="EMBL/GenBank/DDBJ databases">
        <title>Taxonomic revisions and descriptions of new bacterial species based on genomic comparisons in the high-G+C-content subgroup of the family Alcaligenaceae.</title>
        <authorList>
            <person name="Szabo A."/>
            <person name="Felfoldi T."/>
        </authorList>
    </citation>
    <scope>NUCLEOTIDE SEQUENCE [LARGE SCALE GENOMIC DNA]</scope>
    <source>
        <strain evidence="1 2">DSM 25264</strain>
    </source>
</reference>
<evidence type="ECO:0000313" key="2">
    <source>
        <dbReference type="Proteomes" id="UP000580517"/>
    </source>
</evidence>
<proteinExistence type="predicted"/>
<keyword evidence="2" id="KW-1185">Reference proteome</keyword>
<dbReference type="EMBL" id="JACCEW010000001">
    <property type="protein sequence ID" value="NYT35338.1"/>
    <property type="molecule type" value="Genomic_DNA"/>
</dbReference>
<organism evidence="1 2">
    <name type="scientific">Allopusillimonas soli</name>
    <dbReference type="NCBI Taxonomy" id="659016"/>
    <lineage>
        <taxon>Bacteria</taxon>
        <taxon>Pseudomonadati</taxon>
        <taxon>Pseudomonadota</taxon>
        <taxon>Betaproteobacteria</taxon>
        <taxon>Burkholderiales</taxon>
        <taxon>Alcaligenaceae</taxon>
        <taxon>Allopusillimonas</taxon>
    </lineage>
</organism>
<gene>
    <name evidence="1" type="ORF">H0A68_00500</name>
</gene>
<name>A0A853F669_9BURK</name>
<dbReference type="RefSeq" id="WP_129967223.1">
    <property type="nucleotide sequence ID" value="NZ_JACCEW010000001.1"/>
</dbReference>
<sequence>MDFDIAKEKITALVAEAISSDSDLDDLRWDVNTIAKSGRVSLSELKSLIISGWVQVVAAHPSDEPISREMELRLLELQNHFSLMRNDLNQSGAYSQVVRLVILRNVMEGQVPEVKLDFPVPFELQDERLVWAMRNVDYYKERSRTERIGASHGVELMAGEGLLLQVDESKGELVSITELVCMGVGTLGVTDKHVYFDTGNERFCIPYKSIVMFESFSDGVVLHRENAEPLGFATSDGGYLSKLLIELSHLQNQ</sequence>